<evidence type="ECO:0000256" key="2">
    <source>
        <dbReference type="ARBA" id="ARBA00022630"/>
    </source>
</evidence>
<keyword evidence="9" id="KW-1185">Reference proteome</keyword>
<comment type="pathway">
    <text evidence="5">Cofactor metabolism; pyridoxal 5'-phosphate salvage; pyridoxal 5'-phosphate from pyridoxamine 5'-phosphate: step 1/1.</text>
</comment>
<comment type="cofactor">
    <cofactor evidence="5">
        <name>FMN</name>
        <dbReference type="ChEBI" id="CHEBI:58210"/>
    </cofactor>
    <text evidence="5">Binds 1 FMN per subunit.</text>
</comment>
<keyword evidence="2 5" id="KW-0285">Flavoprotein</keyword>
<comment type="subunit">
    <text evidence="5">Homodimer.</text>
</comment>
<dbReference type="InterPro" id="IPR000659">
    <property type="entry name" value="Pyridox_Oxase"/>
</dbReference>
<comment type="catalytic activity">
    <reaction evidence="5">
        <text>pyridoxamine 5'-phosphate + O2 + H2O = pyridoxal 5'-phosphate + H2O2 + NH4(+)</text>
        <dbReference type="Rhea" id="RHEA:15817"/>
        <dbReference type="ChEBI" id="CHEBI:15377"/>
        <dbReference type="ChEBI" id="CHEBI:15379"/>
        <dbReference type="ChEBI" id="CHEBI:16240"/>
        <dbReference type="ChEBI" id="CHEBI:28938"/>
        <dbReference type="ChEBI" id="CHEBI:58451"/>
        <dbReference type="ChEBI" id="CHEBI:597326"/>
        <dbReference type="EC" id="1.4.3.5"/>
    </reaction>
</comment>
<dbReference type="InterPro" id="IPR011576">
    <property type="entry name" value="Pyridox_Oxase_N"/>
</dbReference>
<feature type="domain" description="Pyridoxine 5'-phosphate oxidase dimerisation C-terminal" evidence="7">
    <location>
        <begin position="170"/>
        <end position="210"/>
    </location>
</feature>
<dbReference type="InterPro" id="IPR012349">
    <property type="entry name" value="Split_barrel_FMN-bd"/>
</dbReference>
<dbReference type="PANTHER" id="PTHR10851">
    <property type="entry name" value="PYRIDOXINE-5-PHOSPHATE OXIDASE"/>
    <property type="match status" value="1"/>
</dbReference>
<comment type="caution">
    <text evidence="5">Lacks conserved residue(s) required for the propagation of feature annotation.</text>
</comment>
<dbReference type="EMBL" id="BAABLP010000002">
    <property type="protein sequence ID" value="GAA4741508.1"/>
    <property type="molecule type" value="Genomic_DNA"/>
</dbReference>
<feature type="binding site" evidence="5">
    <location>
        <position position="81"/>
    </location>
    <ligand>
        <name>FMN</name>
        <dbReference type="ChEBI" id="CHEBI:58210"/>
    </ligand>
</feature>
<feature type="binding site" evidence="5">
    <location>
        <position position="121"/>
    </location>
    <ligand>
        <name>substrate</name>
    </ligand>
</feature>
<comment type="pathway">
    <text evidence="5">Cofactor metabolism; pyridoxal 5'-phosphate salvage; pyridoxal 5'-phosphate from pyridoxine 5'-phosphate: step 1/1.</text>
</comment>
<feature type="binding site" evidence="5">
    <location>
        <position position="183"/>
    </location>
    <ligand>
        <name>FMN</name>
        <dbReference type="ChEBI" id="CHEBI:58210"/>
    </ligand>
</feature>
<dbReference type="InterPro" id="IPR019740">
    <property type="entry name" value="Pyridox_Oxase_CS"/>
</dbReference>
<dbReference type="PIRSF" id="PIRSF000190">
    <property type="entry name" value="Pyd_amn-ph_oxd"/>
    <property type="match status" value="1"/>
</dbReference>
<feature type="binding site" evidence="5">
    <location>
        <position position="193"/>
    </location>
    <ligand>
        <name>FMN</name>
        <dbReference type="ChEBI" id="CHEBI:58210"/>
    </ligand>
</feature>
<sequence>MRSMDRHDDYDRGALADGELDADPVAQFRRWLTEAEDAGLPEPNAMVLSTVDASGPTSRTVLLKDLVDGRFEFVTNAGSRKGAALAADGRVSLAFPWYGLQRQVLIDGDAVPAPSATSDAYFASRPRGSRIGAWASRQSAPVADRAALDERVAAAERRFDGLEVPRPPFWGAWLVTPRRIEFWQGRPSRVHDRFAYTPDGAGWGITRLQP</sequence>
<organism evidence="8 9">
    <name type="scientific">Amnibacterium soli</name>
    <dbReference type="NCBI Taxonomy" id="1282736"/>
    <lineage>
        <taxon>Bacteria</taxon>
        <taxon>Bacillati</taxon>
        <taxon>Actinomycetota</taxon>
        <taxon>Actinomycetes</taxon>
        <taxon>Micrococcales</taxon>
        <taxon>Microbacteriaceae</taxon>
        <taxon>Amnibacterium</taxon>
    </lineage>
</organism>
<comment type="catalytic activity">
    <reaction evidence="5">
        <text>pyridoxine 5'-phosphate + O2 = pyridoxal 5'-phosphate + H2O2</text>
        <dbReference type="Rhea" id="RHEA:15149"/>
        <dbReference type="ChEBI" id="CHEBI:15379"/>
        <dbReference type="ChEBI" id="CHEBI:16240"/>
        <dbReference type="ChEBI" id="CHEBI:58589"/>
        <dbReference type="ChEBI" id="CHEBI:597326"/>
        <dbReference type="EC" id="1.4.3.5"/>
    </reaction>
</comment>
<keyword evidence="3 5" id="KW-0288">FMN</keyword>
<dbReference type="Pfam" id="PF01243">
    <property type="entry name" value="PNPOx_N"/>
    <property type="match status" value="1"/>
</dbReference>
<feature type="binding site" evidence="5">
    <location>
        <position position="129"/>
    </location>
    <ligand>
        <name>substrate</name>
    </ligand>
</feature>
<feature type="binding site" evidence="5">
    <location>
        <position position="64"/>
    </location>
    <ligand>
        <name>substrate</name>
    </ligand>
</feature>
<feature type="binding site" evidence="5">
    <location>
        <begin position="138"/>
        <end position="139"/>
    </location>
    <ligand>
        <name>FMN</name>
        <dbReference type="ChEBI" id="CHEBI:58210"/>
    </ligand>
</feature>
<dbReference type="HAMAP" id="MF_01629">
    <property type="entry name" value="PdxH"/>
    <property type="match status" value="1"/>
</dbReference>
<feature type="binding site" evidence="5">
    <location>
        <begin position="189"/>
        <end position="191"/>
    </location>
    <ligand>
        <name>substrate</name>
    </ligand>
</feature>
<feature type="binding site" evidence="5">
    <location>
        <position position="80"/>
    </location>
    <ligand>
        <name>FMN</name>
        <dbReference type="ChEBI" id="CHEBI:58210"/>
    </ligand>
</feature>
<dbReference type="Proteomes" id="UP001500121">
    <property type="component" value="Unassembled WGS sequence"/>
</dbReference>
<comment type="function">
    <text evidence="5">Catalyzes the oxidation of either pyridoxine 5'-phosphate (PNP) or pyridoxamine 5'-phosphate (PMP) into pyridoxal 5'-phosphate (PLP).</text>
</comment>
<evidence type="ECO:0000256" key="3">
    <source>
        <dbReference type="ARBA" id="ARBA00022643"/>
    </source>
</evidence>
<dbReference type="InterPro" id="IPR019576">
    <property type="entry name" value="Pyridoxamine_oxidase_dimer_C"/>
</dbReference>
<dbReference type="NCBIfam" id="TIGR00558">
    <property type="entry name" value="pdxH"/>
    <property type="match status" value="1"/>
</dbReference>
<evidence type="ECO:0000259" key="7">
    <source>
        <dbReference type="Pfam" id="PF10590"/>
    </source>
</evidence>
<proteinExistence type="inferred from homology"/>
<feature type="binding site" evidence="5">
    <location>
        <position position="103"/>
    </location>
    <ligand>
        <name>FMN</name>
        <dbReference type="ChEBI" id="CHEBI:58210"/>
    </ligand>
</feature>
<dbReference type="NCBIfam" id="NF004231">
    <property type="entry name" value="PRK05679.1"/>
    <property type="match status" value="1"/>
</dbReference>
<feature type="binding site" evidence="5">
    <location>
        <begin position="59"/>
        <end position="64"/>
    </location>
    <ligand>
        <name>FMN</name>
        <dbReference type="ChEBI" id="CHEBI:58210"/>
    </ligand>
</feature>
<dbReference type="Gene3D" id="2.30.110.10">
    <property type="entry name" value="Electron Transport, Fmn-binding Protein, Chain A"/>
    <property type="match status" value="1"/>
</dbReference>
<evidence type="ECO:0000313" key="8">
    <source>
        <dbReference type="EMBL" id="GAA4741508.1"/>
    </source>
</evidence>
<reference evidence="9" key="1">
    <citation type="journal article" date="2019" name="Int. J. Syst. Evol. Microbiol.">
        <title>The Global Catalogue of Microorganisms (GCM) 10K type strain sequencing project: providing services to taxonomists for standard genome sequencing and annotation.</title>
        <authorList>
            <consortium name="The Broad Institute Genomics Platform"/>
            <consortium name="The Broad Institute Genome Sequencing Center for Infectious Disease"/>
            <person name="Wu L."/>
            <person name="Ma J."/>
        </authorList>
    </citation>
    <scope>NUCLEOTIDE SEQUENCE [LARGE SCALE GENOMIC DNA]</scope>
    <source>
        <strain evidence="9">JCM 19015</strain>
    </source>
</reference>
<accession>A0ABP8YXV3</accession>
<evidence type="ECO:0000256" key="4">
    <source>
        <dbReference type="ARBA" id="ARBA00023002"/>
    </source>
</evidence>
<protein>
    <recommendedName>
        <fullName evidence="5">Pyridoxine/pyridoxamine 5'-phosphate oxidase</fullName>
        <ecNumber evidence="5">1.4.3.5</ecNumber>
    </recommendedName>
    <alternativeName>
        <fullName evidence="5">PNP/PMP oxidase</fullName>
        <shortName evidence="5">PNPOx</shortName>
    </alternativeName>
    <alternativeName>
        <fullName evidence="5">Pyridoxal 5'-phosphate synthase</fullName>
    </alternativeName>
</protein>
<comment type="similarity">
    <text evidence="1 5">Belongs to the pyridoxamine 5'-phosphate oxidase family.</text>
</comment>
<dbReference type="PANTHER" id="PTHR10851:SF0">
    <property type="entry name" value="PYRIDOXINE-5'-PHOSPHATE OXIDASE"/>
    <property type="match status" value="1"/>
</dbReference>
<dbReference type="Pfam" id="PF10590">
    <property type="entry name" value="PNP_phzG_C"/>
    <property type="match status" value="1"/>
</dbReference>
<evidence type="ECO:0000313" key="9">
    <source>
        <dbReference type="Proteomes" id="UP001500121"/>
    </source>
</evidence>
<name>A0ABP8YXV3_9MICO</name>
<dbReference type="SUPFAM" id="SSF50475">
    <property type="entry name" value="FMN-binding split barrel"/>
    <property type="match status" value="1"/>
</dbReference>
<comment type="caution">
    <text evidence="8">The sequence shown here is derived from an EMBL/GenBank/DDBJ whole genome shotgun (WGS) entry which is preliminary data.</text>
</comment>
<keyword evidence="5" id="KW-0664">Pyridoxine biosynthesis</keyword>
<evidence type="ECO:0000259" key="6">
    <source>
        <dbReference type="Pfam" id="PF01243"/>
    </source>
</evidence>
<feature type="binding site" evidence="5">
    <location>
        <position position="125"/>
    </location>
    <ligand>
        <name>substrate</name>
    </ligand>
</feature>
<keyword evidence="4 5" id="KW-0560">Oxidoreductase</keyword>
<evidence type="ECO:0000256" key="1">
    <source>
        <dbReference type="ARBA" id="ARBA00007301"/>
    </source>
</evidence>
<gene>
    <name evidence="5 8" type="primary">pdxH</name>
    <name evidence="8" type="ORF">GCM10025783_10790</name>
</gene>
<dbReference type="PROSITE" id="PS01064">
    <property type="entry name" value="PYRIDOX_OXIDASE"/>
    <property type="match status" value="1"/>
</dbReference>
<feature type="domain" description="Pyridoxamine 5'-phosphate oxidase N-terminal" evidence="6">
    <location>
        <begin position="32"/>
        <end position="152"/>
    </location>
</feature>
<dbReference type="EC" id="1.4.3.5" evidence="5"/>
<evidence type="ECO:0000256" key="5">
    <source>
        <dbReference type="HAMAP-Rule" id="MF_01629"/>
    </source>
</evidence>